<feature type="domain" description="Sacsin/Nov" evidence="1">
    <location>
        <begin position="35"/>
        <end position="146"/>
    </location>
</feature>
<name>A0ABY7EVH7_MYAAR</name>
<dbReference type="PANTHER" id="PTHR15600:SF42">
    <property type="entry name" value="SACSIN"/>
    <property type="match status" value="1"/>
</dbReference>
<proteinExistence type="predicted"/>
<gene>
    <name evidence="2" type="ORF">MAR_027289</name>
</gene>
<sequence length="149" mass="16530">MKELIQNADDAGATEIHFIKFYGRHESKRAKSLEHEEDFIGIQNLGEGSKSDDPTKTGQFGVGFNAVYNLTDCPSFWTKGPGLDEEGELVLFDPLLKSIGDYSKGEPGIRFKVKDLNKEFPGTLKNYPPFVSSKGTVFRLPLRATSSPK</sequence>
<evidence type="ECO:0000313" key="2">
    <source>
        <dbReference type="EMBL" id="WAR13109.1"/>
    </source>
</evidence>
<dbReference type="Proteomes" id="UP001164746">
    <property type="component" value="Chromosome 8"/>
</dbReference>
<dbReference type="InterPro" id="IPR036890">
    <property type="entry name" value="HATPase_C_sf"/>
</dbReference>
<dbReference type="NCBIfam" id="NF047352">
    <property type="entry name" value="P_loop_sacsin"/>
    <property type="match status" value="1"/>
</dbReference>
<keyword evidence="3" id="KW-1185">Reference proteome</keyword>
<reference evidence="2" key="1">
    <citation type="submission" date="2022-11" db="EMBL/GenBank/DDBJ databases">
        <title>Centuries of genome instability and evolution in soft-shell clam transmissible cancer (bioRxiv).</title>
        <authorList>
            <person name="Hart S.F.M."/>
            <person name="Yonemitsu M.A."/>
            <person name="Giersch R.M."/>
            <person name="Beal B.F."/>
            <person name="Arriagada G."/>
            <person name="Davis B.W."/>
            <person name="Ostrander E.A."/>
            <person name="Goff S.P."/>
            <person name="Metzger M.J."/>
        </authorList>
    </citation>
    <scope>NUCLEOTIDE SEQUENCE</scope>
    <source>
        <strain evidence="2">MELC-2E11</strain>
        <tissue evidence="2">Siphon/mantle</tissue>
    </source>
</reference>
<dbReference type="InterPro" id="IPR052972">
    <property type="entry name" value="Sacsin_chaperone_reg"/>
</dbReference>
<evidence type="ECO:0000259" key="1">
    <source>
        <dbReference type="Pfam" id="PF25794"/>
    </source>
</evidence>
<organism evidence="2 3">
    <name type="scientific">Mya arenaria</name>
    <name type="common">Soft-shell clam</name>
    <dbReference type="NCBI Taxonomy" id="6604"/>
    <lineage>
        <taxon>Eukaryota</taxon>
        <taxon>Metazoa</taxon>
        <taxon>Spiralia</taxon>
        <taxon>Lophotrochozoa</taxon>
        <taxon>Mollusca</taxon>
        <taxon>Bivalvia</taxon>
        <taxon>Autobranchia</taxon>
        <taxon>Heteroconchia</taxon>
        <taxon>Euheterodonta</taxon>
        <taxon>Imparidentia</taxon>
        <taxon>Neoheterodontei</taxon>
        <taxon>Myida</taxon>
        <taxon>Myoidea</taxon>
        <taxon>Myidae</taxon>
        <taxon>Mya</taxon>
    </lineage>
</organism>
<dbReference type="PANTHER" id="PTHR15600">
    <property type="entry name" value="SACSIN"/>
    <property type="match status" value="1"/>
</dbReference>
<dbReference type="EMBL" id="CP111019">
    <property type="protein sequence ID" value="WAR13109.1"/>
    <property type="molecule type" value="Genomic_DNA"/>
</dbReference>
<accession>A0ABY7EVH7</accession>
<dbReference type="SUPFAM" id="SSF55874">
    <property type="entry name" value="ATPase domain of HSP90 chaperone/DNA topoisomerase II/histidine kinase"/>
    <property type="match status" value="1"/>
</dbReference>
<dbReference type="Pfam" id="PF25794">
    <property type="entry name" value="SACS"/>
    <property type="match status" value="1"/>
</dbReference>
<evidence type="ECO:0000313" key="3">
    <source>
        <dbReference type="Proteomes" id="UP001164746"/>
    </source>
</evidence>
<protein>
    <submittedName>
        <fullName evidence="2">SACS-like protein</fullName>
    </submittedName>
</protein>
<dbReference type="InterPro" id="IPR058210">
    <property type="entry name" value="SACS/Nov_dom"/>
</dbReference>